<feature type="repeat" description="WD" evidence="3">
    <location>
        <begin position="1060"/>
        <end position="1075"/>
    </location>
</feature>
<comment type="caution">
    <text evidence="4">The sequence shown here is derived from an EMBL/GenBank/DDBJ whole genome shotgun (WGS) entry which is preliminary data.</text>
</comment>
<dbReference type="Gene3D" id="2.130.10.10">
    <property type="entry name" value="YVTN repeat-like/Quinoprotein amine dehydrogenase"/>
    <property type="match status" value="4"/>
</dbReference>
<evidence type="ECO:0000256" key="1">
    <source>
        <dbReference type="ARBA" id="ARBA00022574"/>
    </source>
</evidence>
<dbReference type="InterPro" id="IPR019775">
    <property type="entry name" value="WD40_repeat_CS"/>
</dbReference>
<dbReference type="PANTHER" id="PTHR19848">
    <property type="entry name" value="WD40 REPEAT PROTEIN"/>
    <property type="match status" value="1"/>
</dbReference>
<dbReference type="PROSITE" id="PS50294">
    <property type="entry name" value="WD_REPEATS_REGION"/>
    <property type="match status" value="10"/>
</dbReference>
<dbReference type="PROSITE" id="PS50082">
    <property type="entry name" value="WD_REPEATS_2"/>
    <property type="match status" value="12"/>
</dbReference>
<dbReference type="AlphaFoldDB" id="A0A8J8CIF1"/>
<dbReference type="Gene3D" id="3.40.50.300">
    <property type="entry name" value="P-loop containing nucleotide triphosphate hydrolases"/>
    <property type="match status" value="1"/>
</dbReference>
<dbReference type="InterPro" id="IPR036322">
    <property type="entry name" value="WD40_repeat_dom_sf"/>
</dbReference>
<dbReference type="SMART" id="SM00320">
    <property type="entry name" value="WD40"/>
    <property type="match status" value="14"/>
</dbReference>
<evidence type="ECO:0000256" key="3">
    <source>
        <dbReference type="PROSITE-ProRule" id="PRU00221"/>
    </source>
</evidence>
<dbReference type="EMBL" id="WVIE01000010">
    <property type="protein sequence ID" value="NDJ17703.1"/>
    <property type="molecule type" value="Genomic_DNA"/>
</dbReference>
<dbReference type="PRINTS" id="PR00320">
    <property type="entry name" value="GPROTEINBRPT"/>
</dbReference>
<dbReference type="InterPro" id="IPR015943">
    <property type="entry name" value="WD40/YVTN_repeat-like_dom_sf"/>
</dbReference>
<feature type="repeat" description="WD" evidence="3">
    <location>
        <begin position="733"/>
        <end position="764"/>
    </location>
</feature>
<organism evidence="4 5">
    <name type="scientific">Myxacorys almedinensis A</name>
    <dbReference type="NCBI Taxonomy" id="2690445"/>
    <lineage>
        <taxon>Bacteria</taxon>
        <taxon>Bacillati</taxon>
        <taxon>Cyanobacteriota</taxon>
        <taxon>Cyanophyceae</taxon>
        <taxon>Leptolyngbyales</taxon>
        <taxon>Leptolyngbyaceae</taxon>
        <taxon>Myxacorys</taxon>
        <taxon>Myxacorys almedinensis</taxon>
    </lineage>
</organism>
<evidence type="ECO:0000313" key="5">
    <source>
        <dbReference type="Proteomes" id="UP000646053"/>
    </source>
</evidence>
<dbReference type="SUPFAM" id="SSF50978">
    <property type="entry name" value="WD40 repeat-like"/>
    <property type="match status" value="2"/>
</dbReference>
<dbReference type="Proteomes" id="UP000646053">
    <property type="component" value="Unassembled WGS sequence"/>
</dbReference>
<feature type="repeat" description="WD" evidence="3">
    <location>
        <begin position="979"/>
        <end position="1020"/>
    </location>
</feature>
<feature type="repeat" description="WD" evidence="3">
    <location>
        <begin position="815"/>
        <end position="856"/>
    </location>
</feature>
<keyword evidence="1 3" id="KW-0853">WD repeat</keyword>
<dbReference type="PROSITE" id="PS00678">
    <property type="entry name" value="WD_REPEATS_1"/>
    <property type="match status" value="1"/>
</dbReference>
<keyword evidence="2" id="KW-0677">Repeat</keyword>
<feature type="repeat" description="WD" evidence="3">
    <location>
        <begin position="774"/>
        <end position="805"/>
    </location>
</feature>
<feature type="repeat" description="WD" evidence="3">
    <location>
        <begin position="1082"/>
        <end position="1113"/>
    </location>
</feature>
<evidence type="ECO:0000313" key="4">
    <source>
        <dbReference type="EMBL" id="NDJ17703.1"/>
    </source>
</evidence>
<feature type="repeat" description="WD" evidence="3">
    <location>
        <begin position="610"/>
        <end position="641"/>
    </location>
</feature>
<feature type="repeat" description="WD" evidence="3">
    <location>
        <begin position="856"/>
        <end position="887"/>
    </location>
</feature>
<dbReference type="InterPro" id="IPR020472">
    <property type="entry name" value="WD40_PAC1"/>
</dbReference>
<feature type="repeat" description="WD" evidence="3">
    <location>
        <begin position="1123"/>
        <end position="1157"/>
    </location>
</feature>
<dbReference type="RefSeq" id="WP_162423222.1">
    <property type="nucleotide sequence ID" value="NZ_WVIE01000010.1"/>
</dbReference>
<feature type="repeat" description="WD" evidence="3">
    <location>
        <begin position="651"/>
        <end position="683"/>
    </location>
</feature>
<gene>
    <name evidence="4" type="ORF">GS601_10440</name>
</gene>
<keyword evidence="5" id="KW-1185">Reference proteome</keyword>
<sequence length="1192" mass="130662">MNYQVGGSLPPDAPSYVKRQADEELYHALLNGEFCYVFNSRQMGKSSLRVQTMQRLRSQGVACCAIDITAIGIQQVSSEQWYASIAASMVSSFGLSVRLGVWWRDRAHLTVVNRLAEFLRTVVLEELPGKIVIFIDEIDSVLSLDFSVDDFFALIRACYDQRSEYRAFERLSFALLGVATPTDLVADKTRTPFNIGHAIELDGFRLTEALPLLPGLATVVSNPKTVLRHVLKWTGGQPFLTQKLCQLVVQELKSKTLDGSCATASPAASDLDLLFHKHLIDNWEAQDEPEHLRTIRDRILTNEPRAGRLLGLYQQILLNQAPEAEPNGSPQNGDRAISAECHSIGADESREQLELILSGLAQKHHGHLRVRNPVYAAVFDLAWVEQQLARLRPYAESLSSWLRSKGSDDSRLLRGQALLDAQAWSVGKSLSDQDYQFLAAGQSFDRREVQRDLEAARTQEIAARLDLERQSTKRQRLLIGFMSLKLVAAIALGLLAYGQYRRAAQNETRAIASTSEALYSVGKGLDALITALRAQHYQTSLRVVDPAIGQQVERALGQAVYSATESNRLSGQQSEVRCVSIRPDSEYILTCSDDGRATLWRRDGSQVTTLKGHQSSVLAAAFSPNGTTIATAGADNTIRLWTHDGWLVRSLPGHAASINGLAFSPDGQSLASASQDNTIKLWNREGTLLKTLDGHQAPVQSVSFSPDGQGLISGSLDQTIKLWNREGTLLKTLDGHRDGVMSVAFHPDGQSFVSGGLDDKIRLWRRDGTLINALNSDHQGVTAIAIRADGAAIASVGFDKTLKLWGRDGTLLTTLRGHDNIIWSVAFSPDYQYVMTASADQSARMWRLNGGLLTRVEGHRSLVQSVNFSADGKLLISASQDKTVKFWTQSGILLKTLRGDWRWVTEAKASPDGKEIALVEFDQDIQLRNRHGVLIKTLAEPGETIYSLEFSPAGDWFITGGRKKQIRLRQRDGTLIKTLTGHTNAIRKVAVSADGQKIASASLDGTVKLWRVKDGALLATLAEHQADVRAVAFNPRATRASATLVDSVAVPIAGANPVALASGGSDKTVRLWTLDGTLLKTLDGHQGTVYAVKFSPDGKMIVSASADKTIKLWALDGTLLRTLSGQTDAIRGIDFSPDGKLLASSSADKTIIVWNLQQVLTLDPKTAACNWVRDYLKTNREVESRDRALCDD</sequence>
<name>A0A8J8CIF1_9CYAN</name>
<proteinExistence type="predicted"/>
<feature type="repeat" description="WD" evidence="3">
    <location>
        <begin position="692"/>
        <end position="724"/>
    </location>
</feature>
<dbReference type="InterPro" id="IPR001680">
    <property type="entry name" value="WD40_rpt"/>
</dbReference>
<dbReference type="SUPFAM" id="SSF52540">
    <property type="entry name" value="P-loop containing nucleoside triphosphate hydrolases"/>
    <property type="match status" value="1"/>
</dbReference>
<feature type="repeat" description="WD" evidence="3">
    <location>
        <begin position="569"/>
        <end position="600"/>
    </location>
</feature>
<protein>
    <submittedName>
        <fullName evidence="4">Uncharacterized protein</fullName>
    </submittedName>
</protein>
<dbReference type="Pfam" id="PF14516">
    <property type="entry name" value="AAA_35"/>
    <property type="match status" value="1"/>
</dbReference>
<dbReference type="CDD" id="cd00200">
    <property type="entry name" value="WD40"/>
    <property type="match status" value="2"/>
</dbReference>
<dbReference type="Pfam" id="PF00400">
    <property type="entry name" value="WD40"/>
    <property type="match status" value="13"/>
</dbReference>
<evidence type="ECO:0000256" key="2">
    <source>
        <dbReference type="ARBA" id="ARBA00022737"/>
    </source>
</evidence>
<accession>A0A8J8CIF1</accession>
<dbReference type="InterPro" id="IPR027417">
    <property type="entry name" value="P-loop_NTPase"/>
</dbReference>
<dbReference type="PANTHER" id="PTHR19848:SF8">
    <property type="entry name" value="F-BOX AND WD REPEAT DOMAIN CONTAINING 7"/>
    <property type="match status" value="1"/>
</dbReference>
<reference evidence="4" key="1">
    <citation type="submission" date="2019-12" db="EMBL/GenBank/DDBJ databases">
        <title>High-Quality draft genome sequences of three cyanobacteria isolated from the limestone walls of the Old Cathedral of Coimbra.</title>
        <authorList>
            <person name="Tiago I."/>
            <person name="Soares F."/>
            <person name="Portugal A."/>
        </authorList>
    </citation>
    <scope>NUCLEOTIDE SEQUENCE</scope>
    <source>
        <strain evidence="4">A</strain>
    </source>
</reference>